<comment type="caution">
    <text evidence="4">The sequence shown here is derived from an EMBL/GenBank/DDBJ whole genome shotgun (WGS) entry which is preliminary data.</text>
</comment>
<dbReference type="Gene3D" id="1.25.10.10">
    <property type="entry name" value="Leucine-rich Repeat Variant"/>
    <property type="match status" value="1"/>
</dbReference>
<evidence type="ECO:0000256" key="2">
    <source>
        <dbReference type="ARBA" id="ARBA00022801"/>
    </source>
</evidence>
<organism evidence="4 5">
    <name type="scientific">Adhaeribacter aerolatus</name>
    <dbReference type="NCBI Taxonomy" id="670289"/>
    <lineage>
        <taxon>Bacteria</taxon>
        <taxon>Pseudomonadati</taxon>
        <taxon>Bacteroidota</taxon>
        <taxon>Cytophagia</taxon>
        <taxon>Cytophagales</taxon>
        <taxon>Hymenobacteraceae</taxon>
        <taxon>Adhaeribacter</taxon>
    </lineage>
</organism>
<dbReference type="PROSITE" id="PS00523">
    <property type="entry name" value="SULFATASE_1"/>
    <property type="match status" value="1"/>
</dbReference>
<dbReference type="SUPFAM" id="SSF48371">
    <property type="entry name" value="ARM repeat"/>
    <property type="match status" value="1"/>
</dbReference>
<dbReference type="InterPro" id="IPR017850">
    <property type="entry name" value="Alkaline_phosphatase_core_sf"/>
</dbReference>
<dbReference type="InterPro" id="IPR052701">
    <property type="entry name" value="GAG_Ulvan_Degrading_Sulfatases"/>
</dbReference>
<sequence length="627" mass="70578">MNKVSMKNMSKYIIAITLLLLGSIKIKAQQTQERPNILWIVSEDNSPLLGCYGDKFATTPNIDKLATQGVLYENAFCAAPVCAPSRSTLITGMLASSLGTENMRSEYPVPGFVKFFPRYLREAGYYTSNNAKKDYNTIDQPEAWDESSGKATYKNRKPGQPFFAVFNLQVSHESNIHKPLPSLKHDPEKVTIPPYHPRTAEMKHDWAQYYDKLQTMDEQVGQLLQELEEAGLADNTIVFYYSDNGGVLGRSKRFIYESGLNVPLIIRVPEKYSALAPGKPGSRIDRLVSFKDFGPTVLSLVNVKVPAYMQGKPFLGKQQAAPEEYAFGFRGRMDERIDLVRSIRDKKYRYVRNYMPHKIYGQYISYLWQAPSMVSWQKAYQAGQLNQDQSRFWEPKPTEELYDVTTDPHNINNLAGKPEYKQVLEKMRTDNRNYLLQTKDAGFIPEAMLYEIAKTGSIYEYARTEKYPLANILETAEMATTRDASVLNKLTERLNHQNPVVRYWAVTGCIILGPKAAAAKAKLNALLQDPEPAVRIAAAEAISGLGDETKALPVLSQALASNNLHARVQALNILENMGAKARPALPAIRQFASLAKNDKNSILDKRFDYDIRAAQALISKLEATAQK</sequence>
<dbReference type="AlphaFoldDB" id="A0A512B3C2"/>
<dbReference type="Pfam" id="PF00884">
    <property type="entry name" value="Sulfatase"/>
    <property type="match status" value="1"/>
</dbReference>
<dbReference type="PANTHER" id="PTHR43751">
    <property type="entry name" value="SULFATASE"/>
    <property type="match status" value="1"/>
</dbReference>
<keyword evidence="5" id="KW-1185">Reference proteome</keyword>
<dbReference type="InterPro" id="IPR000917">
    <property type="entry name" value="Sulfatase_N"/>
</dbReference>
<dbReference type="PANTHER" id="PTHR43751:SF1">
    <property type="entry name" value="SULFATASE ATSG-RELATED"/>
    <property type="match status" value="1"/>
</dbReference>
<dbReference type="SUPFAM" id="SSF53649">
    <property type="entry name" value="Alkaline phosphatase-like"/>
    <property type="match status" value="1"/>
</dbReference>
<evidence type="ECO:0000313" key="4">
    <source>
        <dbReference type="EMBL" id="GEO06454.1"/>
    </source>
</evidence>
<proteinExistence type="inferred from homology"/>
<evidence type="ECO:0000313" key="5">
    <source>
        <dbReference type="Proteomes" id="UP000321532"/>
    </source>
</evidence>
<name>A0A512B3C2_9BACT</name>
<evidence type="ECO:0000256" key="1">
    <source>
        <dbReference type="ARBA" id="ARBA00008779"/>
    </source>
</evidence>
<comment type="similarity">
    <text evidence="1">Belongs to the sulfatase family.</text>
</comment>
<evidence type="ECO:0000259" key="3">
    <source>
        <dbReference type="Pfam" id="PF00884"/>
    </source>
</evidence>
<dbReference type="InterPro" id="IPR011989">
    <property type="entry name" value="ARM-like"/>
</dbReference>
<dbReference type="CDD" id="cd16027">
    <property type="entry name" value="SGSH"/>
    <property type="match status" value="1"/>
</dbReference>
<dbReference type="Gene3D" id="3.40.720.10">
    <property type="entry name" value="Alkaline Phosphatase, subunit A"/>
    <property type="match status" value="1"/>
</dbReference>
<reference evidence="4 5" key="1">
    <citation type="submission" date="2019-07" db="EMBL/GenBank/DDBJ databases">
        <title>Whole genome shotgun sequence of Adhaeribacter aerolatus NBRC 106133.</title>
        <authorList>
            <person name="Hosoyama A."/>
            <person name="Uohara A."/>
            <person name="Ohji S."/>
            <person name="Ichikawa N."/>
        </authorList>
    </citation>
    <scope>NUCLEOTIDE SEQUENCE [LARGE SCALE GENOMIC DNA]</scope>
    <source>
        <strain evidence="4 5">NBRC 106133</strain>
    </source>
</reference>
<dbReference type="EMBL" id="BJYS01000037">
    <property type="protein sequence ID" value="GEO06454.1"/>
    <property type="molecule type" value="Genomic_DNA"/>
</dbReference>
<dbReference type="Pfam" id="PF13646">
    <property type="entry name" value="HEAT_2"/>
    <property type="match status" value="1"/>
</dbReference>
<dbReference type="Proteomes" id="UP000321532">
    <property type="component" value="Unassembled WGS sequence"/>
</dbReference>
<accession>A0A512B3C2</accession>
<keyword evidence="2" id="KW-0378">Hydrolase</keyword>
<feature type="domain" description="Sulfatase N-terminal" evidence="3">
    <location>
        <begin position="35"/>
        <end position="302"/>
    </location>
</feature>
<gene>
    <name evidence="4" type="ORF">AAE02nite_41180</name>
</gene>
<dbReference type="GO" id="GO:0016787">
    <property type="term" value="F:hydrolase activity"/>
    <property type="evidence" value="ECO:0007669"/>
    <property type="project" value="UniProtKB-KW"/>
</dbReference>
<dbReference type="InterPro" id="IPR016024">
    <property type="entry name" value="ARM-type_fold"/>
</dbReference>
<protein>
    <submittedName>
        <fullName evidence="4">Sulfatase</fullName>
    </submittedName>
</protein>
<dbReference type="InterPro" id="IPR024607">
    <property type="entry name" value="Sulfatase_CS"/>
</dbReference>